<dbReference type="InterPro" id="IPR017847">
    <property type="entry name" value="T6SS_RhsGE_Vgr_subset"/>
</dbReference>
<feature type="domain" description="Gp5/Type VI secretion system Vgr protein OB-fold" evidence="4">
    <location>
        <begin position="400"/>
        <end position="464"/>
    </location>
</feature>
<comment type="similarity">
    <text evidence="2">Belongs to the VgrG protein family.</text>
</comment>
<name>A0ABT5WV22_9SPHN</name>
<evidence type="ECO:0000256" key="3">
    <source>
        <dbReference type="ARBA" id="ARBA00022525"/>
    </source>
</evidence>
<evidence type="ECO:0000313" key="6">
    <source>
        <dbReference type="EMBL" id="MDE8653707.1"/>
    </source>
</evidence>
<dbReference type="Gene3D" id="3.55.50.10">
    <property type="entry name" value="Baseplate protein-like domains"/>
    <property type="match status" value="1"/>
</dbReference>
<dbReference type="RefSeq" id="WP_275229792.1">
    <property type="nucleotide sequence ID" value="NZ_JARESE010000062.1"/>
</dbReference>
<dbReference type="Pfam" id="PF22178">
    <property type="entry name" value="Gp5_trimer_C"/>
    <property type="match status" value="1"/>
</dbReference>
<evidence type="ECO:0000256" key="1">
    <source>
        <dbReference type="ARBA" id="ARBA00004613"/>
    </source>
</evidence>
<evidence type="ECO:0000259" key="4">
    <source>
        <dbReference type="Pfam" id="PF04717"/>
    </source>
</evidence>
<dbReference type="SUPFAM" id="SSF69349">
    <property type="entry name" value="Phage fibre proteins"/>
    <property type="match status" value="1"/>
</dbReference>
<evidence type="ECO:0000256" key="2">
    <source>
        <dbReference type="ARBA" id="ARBA00005558"/>
    </source>
</evidence>
<keyword evidence="7" id="KW-1185">Reference proteome</keyword>
<comment type="subcellular location">
    <subcellularLocation>
        <location evidence="1">Secreted</location>
    </subcellularLocation>
</comment>
<evidence type="ECO:0000259" key="5">
    <source>
        <dbReference type="Pfam" id="PF22178"/>
    </source>
</evidence>
<dbReference type="NCBIfam" id="TIGR03361">
    <property type="entry name" value="VI_Rhs_Vgr"/>
    <property type="match status" value="1"/>
</dbReference>
<dbReference type="EMBL" id="JARESE010000062">
    <property type="protein sequence ID" value="MDE8653707.1"/>
    <property type="molecule type" value="Genomic_DNA"/>
</dbReference>
<dbReference type="SUPFAM" id="SSF69279">
    <property type="entry name" value="Phage tail proteins"/>
    <property type="match status" value="2"/>
</dbReference>
<dbReference type="Gene3D" id="4.10.220.110">
    <property type="match status" value="1"/>
</dbReference>
<dbReference type="PANTHER" id="PTHR32305:SF15">
    <property type="entry name" value="PROTEIN RHSA-RELATED"/>
    <property type="match status" value="1"/>
</dbReference>
<feature type="domain" description="Gp5/Type VI secretion system Vgr C-terminal trimerisation" evidence="5">
    <location>
        <begin position="507"/>
        <end position="607"/>
    </location>
</feature>
<dbReference type="Pfam" id="PF04717">
    <property type="entry name" value="Phage_base_V"/>
    <property type="match status" value="1"/>
</dbReference>
<keyword evidence="3" id="KW-0964">Secreted</keyword>
<dbReference type="InterPro" id="IPR037026">
    <property type="entry name" value="Vgr_OB-fold_dom_sf"/>
</dbReference>
<dbReference type="SUPFAM" id="SSF69255">
    <property type="entry name" value="gp5 N-terminal domain-like"/>
    <property type="match status" value="1"/>
</dbReference>
<organism evidence="6 7">
    <name type="scientific">Novosphingobium album</name>
    <name type="common">ex Liu et al. 2023</name>
    <dbReference type="NCBI Taxonomy" id="3031130"/>
    <lineage>
        <taxon>Bacteria</taxon>
        <taxon>Pseudomonadati</taxon>
        <taxon>Pseudomonadota</taxon>
        <taxon>Alphaproteobacteria</taxon>
        <taxon>Sphingomonadales</taxon>
        <taxon>Sphingomonadaceae</taxon>
        <taxon>Novosphingobium</taxon>
    </lineage>
</organism>
<dbReference type="InterPro" id="IPR006533">
    <property type="entry name" value="T6SS_Vgr_RhsGE"/>
</dbReference>
<sequence length="675" mass="74949">MEETPLADDAKRQLSLKLNFGKGSSEQLEPVRVDAFEGLSEHFMVVIEVLALAEIELLPNLGLPASIRVENDGEFCRYFHGIVIDSCFLREIEQQGFLYQLTLAPSAHFHEQGSGYRIYQGKTVIEIIKSVLERCKIDFEVRITSGNRKLPYCVQYGESDFAFICRLMEEEGLYYYYQHEAGAHVMIICDRPGSHSELSPGTFTYNIHSGAVAISDSRLRDLSELTFIQAWQERASSGAEARVTFRDYDFKNPAAPVESISADRQSHTEDSVEVYRWPGRHYDTGDGKALASVLLESRRAQRLRYEARSQFPGIQTGHLFSLASHPNGRFNRKYLIVNCRTHLANEIYRSGMAGGETSTEFTAIQDDVQFRAPIVTPRPTAKGPETAVIVGPCDEEIHVDEYGRVKVQFHWDREGKKDDNSSCWIRVSQTGGLGNIIIPRVGHEVLVDFINGNPDRPIVVGRVFNAANMPEYALPQHKTRVLWRTKTYKRDSGCEIPGAKPLDSGKPGANELRFEDATAKEEIYLHAEKDMNTRIRDSETHHVGNNVDIMVGNNRTEAVGIDETITIGNNRTESVGKNEAVTVGKNRNVNIGDSDTLGVSKHMTVDVGKTIHISAGDKITIEVGNSSITIDPLSIKAIAKFISLKSSGKAEVQATDTTIKGSASLTAQGGIVKIN</sequence>
<accession>A0ABT5WV22</accession>
<reference evidence="6 7" key="1">
    <citation type="submission" date="2023-03" db="EMBL/GenBank/DDBJ databases">
        <title>NovoSphingobium album sp. nov. isolated from polycyclic aromatic hydrocarbons- and heavy-metal polluted soil.</title>
        <authorList>
            <person name="Liu Z."/>
            <person name="Wang K."/>
        </authorList>
    </citation>
    <scope>NUCLEOTIDE SEQUENCE [LARGE SCALE GENOMIC DNA]</scope>
    <source>
        <strain evidence="6 7">H3SJ31-1</strain>
    </source>
</reference>
<dbReference type="Gene3D" id="2.30.110.50">
    <property type="match status" value="1"/>
</dbReference>
<protein>
    <submittedName>
        <fullName evidence="6">Type VI secretion system tip protein TssI/VgrG</fullName>
    </submittedName>
</protein>
<proteinExistence type="inferred from homology"/>
<dbReference type="Proteomes" id="UP001216253">
    <property type="component" value="Unassembled WGS sequence"/>
</dbReference>
<gene>
    <name evidence="6" type="primary">tssI</name>
    <name evidence="6" type="ORF">PYV00_18580</name>
</gene>
<evidence type="ECO:0000313" key="7">
    <source>
        <dbReference type="Proteomes" id="UP001216253"/>
    </source>
</evidence>
<dbReference type="Gene3D" id="2.40.50.230">
    <property type="entry name" value="Gp5 N-terminal domain"/>
    <property type="match status" value="1"/>
</dbReference>
<dbReference type="PANTHER" id="PTHR32305">
    <property type="match status" value="1"/>
</dbReference>
<dbReference type="InterPro" id="IPR054030">
    <property type="entry name" value="Gp5_Vgr_C"/>
</dbReference>
<dbReference type="InterPro" id="IPR050708">
    <property type="entry name" value="T6SS_VgrG/RHS"/>
</dbReference>
<dbReference type="NCBIfam" id="TIGR01646">
    <property type="entry name" value="vgr_GE"/>
    <property type="match status" value="1"/>
</dbReference>
<dbReference type="Pfam" id="PF05954">
    <property type="entry name" value="Phage_GPD"/>
    <property type="match status" value="1"/>
</dbReference>
<comment type="caution">
    <text evidence="6">The sequence shown here is derived from an EMBL/GenBank/DDBJ whole genome shotgun (WGS) entry which is preliminary data.</text>
</comment>
<dbReference type="InterPro" id="IPR006531">
    <property type="entry name" value="Gp5/Vgr_OB"/>
</dbReference>